<evidence type="ECO:0000259" key="2">
    <source>
        <dbReference type="Pfam" id="PF00419"/>
    </source>
</evidence>
<name>A0A089R7G2_PLUGE</name>
<dbReference type="Gene3D" id="2.60.40.1090">
    <property type="entry name" value="Fimbrial-type adhesion domain"/>
    <property type="match status" value="1"/>
</dbReference>
<keyword evidence="1" id="KW-0732">Signal</keyword>
<dbReference type="GO" id="GO:0043709">
    <property type="term" value="P:cell adhesion involved in single-species biofilm formation"/>
    <property type="evidence" value="ECO:0007669"/>
    <property type="project" value="TreeGrafter"/>
</dbReference>
<dbReference type="InterPro" id="IPR036937">
    <property type="entry name" value="Adhesion_dom_fimbrial_sf"/>
</dbReference>
<dbReference type="AlphaFoldDB" id="A0A089R7G2"/>
<dbReference type="PANTHER" id="PTHR33420:SF26">
    <property type="entry name" value="FIMBRIAL SUBUNIT"/>
    <property type="match status" value="1"/>
</dbReference>
<dbReference type="InterPro" id="IPR000259">
    <property type="entry name" value="Adhesion_dom_fimbrial"/>
</dbReference>
<feature type="domain" description="Fimbrial-type adhesion" evidence="2">
    <location>
        <begin position="31"/>
        <end position="173"/>
    </location>
</feature>
<protein>
    <submittedName>
        <fullName evidence="4">Fimbrial protein</fullName>
    </submittedName>
</protein>
<dbReference type="eggNOG" id="COG3539">
    <property type="taxonomic scope" value="Bacteria"/>
</dbReference>
<sequence length="174" mass="17469">MKVSACAIAILSGVVFAGTAAAAKDEGHGIIHFKGAIIDAPCSINPDSEEQTVKLGAISSATLINSGTSTPTSFSINLEKCALTTAKNVEITFTGIGTESNPDQLGISGSAKGATIALTDAAGTPIKLGTAYSAPALHDGSNQLRFAAYLQGDGSSAVTPGDFTSIANFTLAYN</sequence>
<evidence type="ECO:0000313" key="3">
    <source>
        <dbReference type="EMBL" id="KMK14327.1"/>
    </source>
</evidence>
<dbReference type="PATRIC" id="fig|61647.14.peg.4683"/>
<dbReference type="InterPro" id="IPR008966">
    <property type="entry name" value="Adhesion_dom_sf"/>
</dbReference>
<dbReference type="SUPFAM" id="SSF49401">
    <property type="entry name" value="Bacterial adhesins"/>
    <property type="match status" value="1"/>
</dbReference>
<feature type="chain" id="PRO_5015029701" evidence="1">
    <location>
        <begin position="18"/>
        <end position="174"/>
    </location>
</feature>
<dbReference type="Proteomes" id="UP000036196">
    <property type="component" value="Unassembled WGS sequence"/>
</dbReference>
<comment type="caution">
    <text evidence="3">The sequence shown here is derived from an EMBL/GenBank/DDBJ whole genome shotgun (WGS) entry which is preliminary data.</text>
</comment>
<dbReference type="PANTHER" id="PTHR33420">
    <property type="entry name" value="FIMBRIAL SUBUNIT ELFA-RELATED"/>
    <property type="match status" value="1"/>
</dbReference>
<dbReference type="GO" id="GO:0009289">
    <property type="term" value="C:pilus"/>
    <property type="evidence" value="ECO:0007669"/>
    <property type="project" value="InterPro"/>
</dbReference>
<dbReference type="EMBL" id="JAVDNV010000009">
    <property type="protein sequence ID" value="MDQ2310110.1"/>
    <property type="molecule type" value="Genomic_DNA"/>
</dbReference>
<dbReference type="STRING" id="61647.LG71_22765"/>
<reference evidence="3 5" key="1">
    <citation type="submission" date="2015-05" db="EMBL/GenBank/DDBJ databases">
        <title>Genome sequences of Pluralibacter gergoviae.</title>
        <authorList>
            <person name="Greninger A.L."/>
            <person name="Miller S."/>
        </authorList>
    </citation>
    <scope>NUCLEOTIDE SEQUENCE [LARGE SCALE GENOMIC DNA]</scope>
    <source>
        <strain evidence="3 5">JS81F13</strain>
    </source>
</reference>
<dbReference type="Proteomes" id="UP001236270">
    <property type="component" value="Unassembled WGS sequence"/>
</dbReference>
<dbReference type="RefSeq" id="WP_043085525.1">
    <property type="nucleotide sequence ID" value="NZ_CACVCI010000001.1"/>
</dbReference>
<reference evidence="4" key="2">
    <citation type="submission" date="2023-08" db="EMBL/GenBank/DDBJ databases">
        <title>WGS of pathogenic bacterial species, Los Angeles County Public Health Laboratories.</title>
        <authorList>
            <person name="Garrigues J.M."/>
            <person name="Green N.M."/>
        </authorList>
    </citation>
    <scope>NUCLEOTIDE SEQUENCE</scope>
    <source>
        <strain evidence="4">LACPHL-BACT-2023-00068</strain>
    </source>
</reference>
<dbReference type="GeneID" id="61383827"/>
<dbReference type="InterPro" id="IPR050263">
    <property type="entry name" value="Bact_Fimbrial_Adh_Pro"/>
</dbReference>
<dbReference type="KEGG" id="pge:LG71_22765"/>
<keyword evidence="5" id="KW-1185">Reference proteome</keyword>
<gene>
    <name evidence="3" type="ORF">ABW06_08300</name>
    <name evidence="4" type="ORF">RBJ30_13545</name>
</gene>
<organism evidence="3 5">
    <name type="scientific">Pluralibacter gergoviae</name>
    <name type="common">Enterobacter gergoviae</name>
    <dbReference type="NCBI Taxonomy" id="61647"/>
    <lineage>
        <taxon>Bacteria</taxon>
        <taxon>Pseudomonadati</taxon>
        <taxon>Pseudomonadota</taxon>
        <taxon>Gammaproteobacteria</taxon>
        <taxon>Enterobacterales</taxon>
        <taxon>Enterobacteriaceae</taxon>
        <taxon>Pluralibacter</taxon>
    </lineage>
</organism>
<evidence type="ECO:0000256" key="1">
    <source>
        <dbReference type="SAM" id="SignalP"/>
    </source>
</evidence>
<evidence type="ECO:0000313" key="5">
    <source>
        <dbReference type="Proteomes" id="UP000036196"/>
    </source>
</evidence>
<dbReference type="EMBL" id="LDZF01000007">
    <property type="protein sequence ID" value="KMK14327.1"/>
    <property type="molecule type" value="Genomic_DNA"/>
</dbReference>
<feature type="signal peptide" evidence="1">
    <location>
        <begin position="1"/>
        <end position="17"/>
    </location>
</feature>
<proteinExistence type="predicted"/>
<dbReference type="Pfam" id="PF00419">
    <property type="entry name" value="Fimbrial"/>
    <property type="match status" value="1"/>
</dbReference>
<evidence type="ECO:0000313" key="4">
    <source>
        <dbReference type="EMBL" id="MDQ2310110.1"/>
    </source>
</evidence>
<accession>A0A089R7G2</accession>